<dbReference type="PANTHER" id="PTHR46108">
    <property type="entry name" value="BLUE CHEESE"/>
    <property type="match status" value="1"/>
</dbReference>
<keyword evidence="1" id="KW-0853">WD repeat</keyword>
<dbReference type="PANTHER" id="PTHR46108:SF3">
    <property type="entry name" value="WD REPEAT- AND FYVE DOMAIN-CONTAINING PROTEIN 4"/>
    <property type="match status" value="1"/>
</dbReference>
<keyword evidence="3" id="KW-1185">Reference proteome</keyword>
<organism evidence="2 3">
    <name type="scientific">Sphenodon punctatus</name>
    <name type="common">Tuatara</name>
    <name type="synonym">Hatteria punctata</name>
    <dbReference type="NCBI Taxonomy" id="8508"/>
    <lineage>
        <taxon>Eukaryota</taxon>
        <taxon>Metazoa</taxon>
        <taxon>Chordata</taxon>
        <taxon>Craniata</taxon>
        <taxon>Vertebrata</taxon>
        <taxon>Euteleostomi</taxon>
        <taxon>Lepidosauria</taxon>
        <taxon>Sphenodontia</taxon>
        <taxon>Sphenodontidae</taxon>
        <taxon>Sphenodon</taxon>
    </lineage>
</organism>
<dbReference type="AlphaFoldDB" id="A0A8D0HNY1"/>
<sequence>MALQAAMSLVSMTSPRNFQSYNTCLASSFVEFDMSQEGYGCLFLPTLATVLGPNTENSVSGGIGMGTRLFPPTGGMTFSCWFLISRFGSAHNGHPMRFLTLVRHMARTDQEFVCFAVSFCPRDHSL</sequence>
<accession>A0A8D0HNY1</accession>
<evidence type="ECO:0000313" key="2">
    <source>
        <dbReference type="Ensembl" id="ENSSPUP00000022017.1"/>
    </source>
</evidence>
<protein>
    <submittedName>
        <fullName evidence="2">Uncharacterized protein</fullName>
    </submittedName>
</protein>
<dbReference type="GO" id="GO:0019882">
    <property type="term" value="P:antigen processing and presentation"/>
    <property type="evidence" value="ECO:0007669"/>
    <property type="project" value="TreeGrafter"/>
</dbReference>
<proteinExistence type="predicted"/>
<reference evidence="2" key="1">
    <citation type="submission" date="2025-08" db="UniProtKB">
        <authorList>
            <consortium name="Ensembl"/>
        </authorList>
    </citation>
    <scope>IDENTIFICATION</scope>
</reference>
<dbReference type="GeneTree" id="ENSGT00940000155684"/>
<evidence type="ECO:0000313" key="3">
    <source>
        <dbReference type="Proteomes" id="UP000694392"/>
    </source>
</evidence>
<reference evidence="2" key="2">
    <citation type="submission" date="2025-09" db="UniProtKB">
        <authorList>
            <consortium name="Ensembl"/>
        </authorList>
    </citation>
    <scope>IDENTIFICATION</scope>
</reference>
<dbReference type="InterPro" id="IPR051944">
    <property type="entry name" value="BEACH_domain_protein"/>
</dbReference>
<evidence type="ECO:0000256" key="1">
    <source>
        <dbReference type="ARBA" id="ARBA00022574"/>
    </source>
</evidence>
<dbReference type="Ensembl" id="ENSSPUT00000023463.1">
    <property type="protein sequence ID" value="ENSSPUP00000022017.1"/>
    <property type="gene ID" value="ENSSPUG00000016895.1"/>
</dbReference>
<name>A0A8D0HNY1_SPHPU</name>
<dbReference type="Proteomes" id="UP000694392">
    <property type="component" value="Unplaced"/>
</dbReference>